<organism evidence="12 13">
    <name type="scientific">Batillaria attramentaria</name>
    <dbReference type="NCBI Taxonomy" id="370345"/>
    <lineage>
        <taxon>Eukaryota</taxon>
        <taxon>Metazoa</taxon>
        <taxon>Spiralia</taxon>
        <taxon>Lophotrochozoa</taxon>
        <taxon>Mollusca</taxon>
        <taxon>Gastropoda</taxon>
        <taxon>Caenogastropoda</taxon>
        <taxon>Sorbeoconcha</taxon>
        <taxon>Cerithioidea</taxon>
        <taxon>Batillariidae</taxon>
        <taxon>Batillaria</taxon>
    </lineage>
</organism>
<proteinExistence type="predicted"/>
<reference evidence="12 13" key="1">
    <citation type="journal article" date="2023" name="Sci. Data">
        <title>Genome assembly of the Korean intertidal mud-creeper Batillaria attramentaria.</title>
        <authorList>
            <person name="Patra A.K."/>
            <person name="Ho P.T."/>
            <person name="Jun S."/>
            <person name="Lee S.J."/>
            <person name="Kim Y."/>
            <person name="Won Y.J."/>
        </authorList>
    </citation>
    <scope>NUCLEOTIDE SEQUENCE [LARGE SCALE GENOMIC DNA]</scope>
    <source>
        <strain evidence="12">Wonlab-2016</strain>
    </source>
</reference>
<evidence type="ECO:0008006" key="14">
    <source>
        <dbReference type="Google" id="ProtNLM"/>
    </source>
</evidence>
<dbReference type="EMBL" id="JACVVK020000001">
    <property type="protein sequence ID" value="KAK7508739.1"/>
    <property type="molecule type" value="Genomic_DNA"/>
</dbReference>
<feature type="compositionally biased region" description="Polar residues" evidence="9">
    <location>
        <begin position="165"/>
        <end position="174"/>
    </location>
</feature>
<dbReference type="Pfam" id="PF00105">
    <property type="entry name" value="zf-C4"/>
    <property type="match status" value="1"/>
</dbReference>
<evidence type="ECO:0000256" key="2">
    <source>
        <dbReference type="ARBA" id="ARBA00022771"/>
    </source>
</evidence>
<dbReference type="InterPro" id="IPR000536">
    <property type="entry name" value="Nucl_hrmn_rcpt_lig-bd"/>
</dbReference>
<evidence type="ECO:0000256" key="4">
    <source>
        <dbReference type="ARBA" id="ARBA00023015"/>
    </source>
</evidence>
<evidence type="ECO:0000256" key="6">
    <source>
        <dbReference type="ARBA" id="ARBA00023163"/>
    </source>
</evidence>
<evidence type="ECO:0000313" key="12">
    <source>
        <dbReference type="EMBL" id="KAK7508739.1"/>
    </source>
</evidence>
<evidence type="ECO:0000259" key="11">
    <source>
        <dbReference type="PROSITE" id="PS51843"/>
    </source>
</evidence>
<dbReference type="GO" id="GO:0008270">
    <property type="term" value="F:zinc ion binding"/>
    <property type="evidence" value="ECO:0007669"/>
    <property type="project" value="UniProtKB-KW"/>
</dbReference>
<evidence type="ECO:0000259" key="10">
    <source>
        <dbReference type="PROSITE" id="PS51030"/>
    </source>
</evidence>
<dbReference type="SUPFAM" id="SSF57716">
    <property type="entry name" value="Glucocorticoid receptor-like (DNA-binding domain)"/>
    <property type="match status" value="1"/>
</dbReference>
<dbReference type="Gene3D" id="1.10.565.10">
    <property type="entry name" value="Retinoid X Receptor"/>
    <property type="match status" value="1"/>
</dbReference>
<keyword evidence="3" id="KW-0862">Zinc</keyword>
<evidence type="ECO:0000256" key="1">
    <source>
        <dbReference type="ARBA" id="ARBA00022723"/>
    </source>
</evidence>
<feature type="domain" description="Nuclear receptor" evidence="10">
    <location>
        <begin position="33"/>
        <end position="107"/>
    </location>
</feature>
<dbReference type="SUPFAM" id="SSF48508">
    <property type="entry name" value="Nuclear receptor ligand-binding domain"/>
    <property type="match status" value="1"/>
</dbReference>
<dbReference type="Proteomes" id="UP001519460">
    <property type="component" value="Unassembled WGS sequence"/>
</dbReference>
<dbReference type="InterPro" id="IPR013088">
    <property type="entry name" value="Znf_NHR/GATA"/>
</dbReference>
<dbReference type="PROSITE" id="PS00031">
    <property type="entry name" value="NUCLEAR_REC_DBD_1"/>
    <property type="match status" value="1"/>
</dbReference>
<dbReference type="PANTHER" id="PTHR24082">
    <property type="entry name" value="NUCLEAR HORMONE RECEPTOR"/>
    <property type="match status" value="1"/>
</dbReference>
<sequence length="500" mass="57370">MEQLSQPEEKPVPKESQTQDPGLLRKKHRMDGQRICRVCADKAVAHNFDVITCESCKTFFRRNAHKPQKECAFEGKCEITVNTRRFCPACRLKKCFTIGMRADMILDEVERKARMELIAENRKKRRLEAAKEESGKTSISNARDGGKEELCTQSPECDSSRLDLSFTSQEPGTASTADSFLDLLAGEVPEFRQEVQASDQSPTQFTSSQSEEQRVQVRKDRVSDRRSLAVNFKHVPAALLPSDPLMYWRLTAEEHTLLTRLTIDYKACGKCCVGSRFLPYWCKLKRKETLLQMPTTPEALRLRLEDMDLDDTLGYCEHFATDFVNFIKRLPDFRALDMNDQMAAVKGNGMRCLLLKGAACFSEERDAWLKDFGEVPVAAFMRVTQHEDVVGRYADFSRTLKRILKNDYTGFVLLNLILLFEPQAARLFDRQTVNMLHDKYAILLKHHLESQYSYLFASQYQDAIWDCVNDSKVLAADMISMFNKWKDIVGPLMAEVINLQ</sequence>
<dbReference type="PROSITE" id="PS51843">
    <property type="entry name" value="NR_LBD"/>
    <property type="match status" value="1"/>
</dbReference>
<accession>A0ABD0MA89</accession>
<evidence type="ECO:0000256" key="7">
    <source>
        <dbReference type="ARBA" id="ARBA00023170"/>
    </source>
</evidence>
<evidence type="ECO:0000313" key="13">
    <source>
        <dbReference type="Proteomes" id="UP001519460"/>
    </source>
</evidence>
<keyword evidence="6" id="KW-0804">Transcription</keyword>
<dbReference type="AlphaFoldDB" id="A0ABD0MA89"/>
<dbReference type="PRINTS" id="PR00047">
    <property type="entry name" value="STROIDFINGER"/>
</dbReference>
<name>A0ABD0MA89_9CAEN</name>
<evidence type="ECO:0000256" key="9">
    <source>
        <dbReference type="SAM" id="MobiDB-lite"/>
    </source>
</evidence>
<evidence type="ECO:0000256" key="3">
    <source>
        <dbReference type="ARBA" id="ARBA00022833"/>
    </source>
</evidence>
<dbReference type="PROSITE" id="PS51030">
    <property type="entry name" value="NUCLEAR_REC_DBD_2"/>
    <property type="match status" value="1"/>
</dbReference>
<protein>
    <recommendedName>
        <fullName evidence="14">Nuclear receptor domain-containing protein</fullName>
    </recommendedName>
</protein>
<keyword evidence="13" id="KW-1185">Reference proteome</keyword>
<dbReference type="Gene3D" id="3.30.50.10">
    <property type="entry name" value="Erythroid Transcription Factor GATA-1, subunit A"/>
    <property type="match status" value="1"/>
</dbReference>
<dbReference type="SMART" id="SM00399">
    <property type="entry name" value="ZnF_C4"/>
    <property type="match status" value="1"/>
</dbReference>
<dbReference type="Pfam" id="PF00104">
    <property type="entry name" value="Hormone_recep"/>
    <property type="match status" value="1"/>
</dbReference>
<dbReference type="InterPro" id="IPR001628">
    <property type="entry name" value="Znf_hrmn_rcpt"/>
</dbReference>
<feature type="region of interest" description="Disordered" evidence="9">
    <location>
        <begin position="193"/>
        <end position="216"/>
    </location>
</feature>
<keyword evidence="1" id="KW-0479">Metal-binding</keyword>
<feature type="region of interest" description="Disordered" evidence="9">
    <location>
        <begin position="128"/>
        <end position="174"/>
    </location>
</feature>
<keyword evidence="5" id="KW-0238">DNA-binding</keyword>
<keyword evidence="8" id="KW-0539">Nucleus</keyword>
<dbReference type="GO" id="GO:0003677">
    <property type="term" value="F:DNA binding"/>
    <property type="evidence" value="ECO:0007669"/>
    <property type="project" value="UniProtKB-KW"/>
</dbReference>
<evidence type="ECO:0000256" key="5">
    <source>
        <dbReference type="ARBA" id="ARBA00023125"/>
    </source>
</evidence>
<dbReference type="InterPro" id="IPR050234">
    <property type="entry name" value="Nuclear_hormone_rcpt_NR1"/>
</dbReference>
<gene>
    <name evidence="12" type="ORF">BaRGS_00000305</name>
</gene>
<keyword evidence="4" id="KW-0805">Transcription regulation</keyword>
<keyword evidence="2" id="KW-0863">Zinc-finger</keyword>
<keyword evidence="7" id="KW-0675">Receptor</keyword>
<dbReference type="PANTHER" id="PTHR24082:SF283">
    <property type="entry name" value="NUCLEAR HORMONE RECEPTOR HR96"/>
    <property type="match status" value="1"/>
</dbReference>
<evidence type="ECO:0000256" key="8">
    <source>
        <dbReference type="ARBA" id="ARBA00023242"/>
    </source>
</evidence>
<comment type="caution">
    <text evidence="12">The sequence shown here is derived from an EMBL/GenBank/DDBJ whole genome shotgun (WGS) entry which is preliminary data.</text>
</comment>
<feature type="domain" description="NR LBD" evidence="11">
    <location>
        <begin position="282"/>
        <end position="500"/>
    </location>
</feature>
<dbReference type="InterPro" id="IPR035500">
    <property type="entry name" value="NHR-like_dom_sf"/>
</dbReference>
<feature type="region of interest" description="Disordered" evidence="9">
    <location>
        <begin position="1"/>
        <end position="24"/>
    </location>
</feature>
<feature type="compositionally biased region" description="Polar residues" evidence="9">
    <location>
        <begin position="195"/>
        <end position="210"/>
    </location>
</feature>